<comment type="caution">
    <text evidence="2">The sequence shown here is derived from an EMBL/GenBank/DDBJ whole genome shotgun (WGS) entry which is preliminary data.</text>
</comment>
<accession>A0A5A5T8V5</accession>
<dbReference type="RefSeq" id="WP_149400375.1">
    <property type="nucleotide sequence ID" value="NZ_BIXY01000009.1"/>
</dbReference>
<proteinExistence type="predicted"/>
<evidence type="ECO:0000313" key="2">
    <source>
        <dbReference type="EMBL" id="GCF07344.1"/>
    </source>
</evidence>
<keyword evidence="3" id="KW-1185">Reference proteome</keyword>
<sequence>MKHKITSYRQDELYTTPQEYETEANTDEEASAKIQQLRQSGYTISGWLQTVDQTALQPKKGK</sequence>
<reference evidence="2 3" key="1">
    <citation type="submission" date="2019-01" db="EMBL/GenBank/DDBJ databases">
        <title>Draft genome sequence of Dictyobacter sp. Uno17.</title>
        <authorList>
            <person name="Wang C.M."/>
            <person name="Zheng Y."/>
            <person name="Sakai Y."/>
            <person name="Abe K."/>
            <person name="Yokota A."/>
            <person name="Yabe S."/>
        </authorList>
    </citation>
    <scope>NUCLEOTIDE SEQUENCE [LARGE SCALE GENOMIC DNA]</scope>
    <source>
        <strain evidence="2 3">Uno17</strain>
    </source>
</reference>
<dbReference type="EMBL" id="BIXY01000009">
    <property type="protein sequence ID" value="GCF07344.1"/>
    <property type="molecule type" value="Genomic_DNA"/>
</dbReference>
<feature type="compositionally biased region" description="Acidic residues" evidence="1">
    <location>
        <begin position="20"/>
        <end position="29"/>
    </location>
</feature>
<gene>
    <name evidence="2" type="ORF">KDI_09080</name>
</gene>
<organism evidence="2 3">
    <name type="scientific">Dictyobacter arantiisoli</name>
    <dbReference type="NCBI Taxonomy" id="2014874"/>
    <lineage>
        <taxon>Bacteria</taxon>
        <taxon>Bacillati</taxon>
        <taxon>Chloroflexota</taxon>
        <taxon>Ktedonobacteria</taxon>
        <taxon>Ktedonobacterales</taxon>
        <taxon>Dictyobacteraceae</taxon>
        <taxon>Dictyobacter</taxon>
    </lineage>
</organism>
<name>A0A5A5T8V5_9CHLR</name>
<dbReference type="AlphaFoldDB" id="A0A5A5T8V5"/>
<dbReference type="Proteomes" id="UP000322530">
    <property type="component" value="Unassembled WGS sequence"/>
</dbReference>
<evidence type="ECO:0000256" key="1">
    <source>
        <dbReference type="SAM" id="MobiDB-lite"/>
    </source>
</evidence>
<evidence type="ECO:0000313" key="3">
    <source>
        <dbReference type="Proteomes" id="UP000322530"/>
    </source>
</evidence>
<protein>
    <submittedName>
        <fullName evidence="2">Uncharacterized protein</fullName>
    </submittedName>
</protein>
<feature type="region of interest" description="Disordered" evidence="1">
    <location>
        <begin position="1"/>
        <end position="32"/>
    </location>
</feature>